<reference evidence="1 2" key="1">
    <citation type="submission" date="2021-02" db="EMBL/GenBank/DDBJ databases">
        <title>Genome assembly of Pseudopithomyces chartarum.</title>
        <authorList>
            <person name="Jauregui R."/>
            <person name="Singh J."/>
            <person name="Voisey C."/>
        </authorList>
    </citation>
    <scope>NUCLEOTIDE SEQUENCE [LARGE SCALE GENOMIC DNA]</scope>
    <source>
        <strain evidence="1 2">AGR01</strain>
    </source>
</reference>
<organism evidence="1 2">
    <name type="scientific">Pseudopithomyces chartarum</name>
    <dbReference type="NCBI Taxonomy" id="1892770"/>
    <lineage>
        <taxon>Eukaryota</taxon>
        <taxon>Fungi</taxon>
        <taxon>Dikarya</taxon>
        <taxon>Ascomycota</taxon>
        <taxon>Pezizomycotina</taxon>
        <taxon>Dothideomycetes</taxon>
        <taxon>Pleosporomycetidae</taxon>
        <taxon>Pleosporales</taxon>
        <taxon>Massarineae</taxon>
        <taxon>Didymosphaeriaceae</taxon>
        <taxon>Pseudopithomyces</taxon>
    </lineage>
</organism>
<evidence type="ECO:0000313" key="2">
    <source>
        <dbReference type="Proteomes" id="UP001280581"/>
    </source>
</evidence>
<sequence length="561" mass="63844">MKYSKRQDAYQNALISRKTARDRWQAFRDNFDFPGETISLQPEPTLGIYPKVTRSDLVVAVDGLTRTRGGRYTGLQAILADGDEEDEQTSVSLTDLLTSRWCVKDFIYTAAHEFAPPSVIFPHELTNELHPLLTRPHWQNTTDWTWKQLQSVLTLVSKFLTTQTTWDWFTHVATGEVKSQPGTTHRYVGPSRKPLTQAEKHQTVQAILAKMEKTIRFFIDETKGKFGKGSIAAIHLGTKDMHEPAQSVIILEKELLLAMVKLRVQPARAEDCNIQTFRIAVTLLHEISHAFNWAAHRFATKLDDTTQEPAFHCRGPLNVVRECGMVYEQLTFGYPLSFKWLNASATPDARPPNLAVFQISESALRMMYPETVGNSPNFPKNDTSVLFPPSSWVQKWFLRSTWQRIEREGLGFMTDEARSLKLGYKPNYPIANWGTAYVVVPGNKDIQTMCFPLAKPLASGPDYSVHLQIPIERMQEEVDFASAWSETFGQLDVAALVMGMRKRIKVQHGKRKDVDPVWGPGYDLLPRKKRKLVHLNLPTQSPVEDLIDVLRNLMIQDPTVK</sequence>
<proteinExistence type="predicted"/>
<accession>A0AAN6RIC6</accession>
<evidence type="ECO:0000313" key="1">
    <source>
        <dbReference type="EMBL" id="KAK3214370.1"/>
    </source>
</evidence>
<dbReference type="Proteomes" id="UP001280581">
    <property type="component" value="Unassembled WGS sequence"/>
</dbReference>
<dbReference type="EMBL" id="WVTA01000004">
    <property type="protein sequence ID" value="KAK3214370.1"/>
    <property type="molecule type" value="Genomic_DNA"/>
</dbReference>
<keyword evidence="2" id="KW-1185">Reference proteome</keyword>
<protein>
    <submittedName>
        <fullName evidence="1">Uncharacterized protein</fullName>
    </submittedName>
</protein>
<gene>
    <name evidence="1" type="ORF">GRF29_28g2849544</name>
</gene>
<comment type="caution">
    <text evidence="1">The sequence shown here is derived from an EMBL/GenBank/DDBJ whole genome shotgun (WGS) entry which is preliminary data.</text>
</comment>
<name>A0AAN6RIC6_9PLEO</name>
<dbReference type="AlphaFoldDB" id="A0AAN6RIC6"/>